<comment type="caution">
    <text evidence="2">The sequence shown here is derived from an EMBL/GenBank/DDBJ whole genome shotgun (WGS) entry which is preliminary data.</text>
</comment>
<gene>
    <name evidence="2" type="ORF">DPMN_065704</name>
</gene>
<protein>
    <recommendedName>
        <fullName evidence="1">Reverse transcriptase domain-containing protein</fullName>
    </recommendedName>
</protein>
<dbReference type="InterPro" id="IPR036691">
    <property type="entry name" value="Endo/exonu/phosph_ase_sf"/>
</dbReference>
<dbReference type="Proteomes" id="UP000828390">
    <property type="component" value="Unassembled WGS sequence"/>
</dbReference>
<dbReference type="Gene3D" id="3.60.10.10">
    <property type="entry name" value="Endonuclease/exonuclease/phosphatase"/>
    <property type="match status" value="1"/>
</dbReference>
<dbReference type="InterPro" id="IPR000477">
    <property type="entry name" value="RT_dom"/>
</dbReference>
<evidence type="ECO:0000259" key="1">
    <source>
        <dbReference type="PROSITE" id="PS50878"/>
    </source>
</evidence>
<dbReference type="InterPro" id="IPR043502">
    <property type="entry name" value="DNA/RNA_pol_sf"/>
</dbReference>
<dbReference type="PANTHER" id="PTHR19446">
    <property type="entry name" value="REVERSE TRANSCRIPTASES"/>
    <property type="match status" value="1"/>
</dbReference>
<dbReference type="SUPFAM" id="SSF56219">
    <property type="entry name" value="DNase I-like"/>
    <property type="match status" value="1"/>
</dbReference>
<reference evidence="2" key="1">
    <citation type="journal article" date="2019" name="bioRxiv">
        <title>The Genome of the Zebra Mussel, Dreissena polymorpha: A Resource for Invasive Species Research.</title>
        <authorList>
            <person name="McCartney M.A."/>
            <person name="Auch B."/>
            <person name="Kono T."/>
            <person name="Mallez S."/>
            <person name="Zhang Y."/>
            <person name="Obille A."/>
            <person name="Becker A."/>
            <person name="Abrahante J.E."/>
            <person name="Garbe J."/>
            <person name="Badalamenti J.P."/>
            <person name="Herman A."/>
            <person name="Mangelson H."/>
            <person name="Liachko I."/>
            <person name="Sullivan S."/>
            <person name="Sone E.D."/>
            <person name="Koren S."/>
            <person name="Silverstein K.A.T."/>
            <person name="Beckman K.B."/>
            <person name="Gohl D.M."/>
        </authorList>
    </citation>
    <scope>NUCLEOTIDE SEQUENCE</scope>
    <source>
        <strain evidence="2">Duluth1</strain>
        <tissue evidence="2">Whole animal</tissue>
    </source>
</reference>
<sequence>MYSSLKDIILYIAYVSPEGSPIYERMNENNGITIIDSNISSLRVLYADACIYLAGDLNARTKKLLDYIPDDNVDNIFNIEVDYNTDPFDRPRNNKDSERYNNFGKTLVELCCTQGMHILNGRSYDDFLGNFTCLTNNGASVVDYHVVSTELFSHITYFCVEIRDESDHLPISSKIVLGKKKIIRANCGNQHYFNNGSEHLPKIEKYKWKDAHKQNFIRVFENSFNIQHAQIFEAIACTDIDEAIDKILNLYKYAASDMKANYKTHYLNKNDNSLNQPWWDRECNAAKQTKYAALRRFRLSNDASDYQYYISLRRGFKNMCSDKKQAYQTTKRNELVLSRTKPNLFWKLIKGSHKTKNKDSCNIDPFAWYDYFKGLLCKENQPSLIDIQLEVNETEDDQDQILNSEITNEEIIKSISKLKDGKSQGTDGLGAEFYKSTMHMISPLLRDLFNKILNTGHFPNIWRDSIIVPIYKSGATDDPSNYRGISLINVMYKIFSNIVYNRLCKWADFNNKIEEAQAGFRKGYSTIDNLFTLQSMVQKYTCKPGGRFYVLYVDFQKAFDSLIIHKLFTTMCKNGVKGKLFQVLKSMYSNLRGCVRVNDKNVTQNFNCNIGTRQGDVTSTIIFNLYMNELSTFLKSKGHRGIFITEDISDIICILFADDVASCADTAIELQSHLNSISEFCDNTGMTINQQKTEIIVFRNGGPLRAYEHWVLKNNPVNVTSVYKYMGLLFTPKLSWRKAKEKLAAQARKSIFAIKSYQRNFGYFSYTEYFKLFDSMVKPILTYGSEIYGIEFSDILEKVQIECCKYFLGVNKSVNDSIVLGECGRLPLCIEHHVKCVKYWCKLISMTEDRYPRNCYIMLKRHDEIGRTNWVTSVKNILYRYGFGFVWISQEIGNVELFLMSFKQRLIDCNTQNWLEALGNSPRCDTYKQFKSMLNPEKYLFIDIPFYVRKSVARFRCSSHKLAIETGRHLGISRENRLCTYCSVVFNNMCIEDEFHVFFKCPKFNQERQMHIFSWYNGEQNFLNFCNLMQISDESKLKSIAFFVTEIMKKKDVDQN</sequence>
<dbReference type="AlphaFoldDB" id="A0A9D3YXN8"/>
<feature type="domain" description="Reverse transcriptase" evidence="1">
    <location>
        <begin position="451"/>
        <end position="730"/>
    </location>
</feature>
<proteinExistence type="predicted"/>
<dbReference type="SUPFAM" id="SSF56672">
    <property type="entry name" value="DNA/RNA polymerases"/>
    <property type="match status" value="1"/>
</dbReference>
<dbReference type="CDD" id="cd01650">
    <property type="entry name" value="RT_nLTR_like"/>
    <property type="match status" value="1"/>
</dbReference>
<dbReference type="EMBL" id="JAIWYP010000014">
    <property type="protein sequence ID" value="KAH3706319.1"/>
    <property type="molecule type" value="Genomic_DNA"/>
</dbReference>
<reference evidence="2" key="2">
    <citation type="submission" date="2020-11" db="EMBL/GenBank/DDBJ databases">
        <authorList>
            <person name="McCartney M.A."/>
            <person name="Auch B."/>
            <person name="Kono T."/>
            <person name="Mallez S."/>
            <person name="Becker A."/>
            <person name="Gohl D.M."/>
            <person name="Silverstein K.A.T."/>
            <person name="Koren S."/>
            <person name="Bechman K.B."/>
            <person name="Herman A."/>
            <person name="Abrahante J.E."/>
            <person name="Garbe J."/>
        </authorList>
    </citation>
    <scope>NUCLEOTIDE SEQUENCE</scope>
    <source>
        <strain evidence="2">Duluth1</strain>
        <tissue evidence="2">Whole animal</tissue>
    </source>
</reference>
<dbReference type="PROSITE" id="PS50878">
    <property type="entry name" value="RT_POL"/>
    <property type="match status" value="1"/>
</dbReference>
<dbReference type="Pfam" id="PF00078">
    <property type="entry name" value="RVT_1"/>
    <property type="match status" value="1"/>
</dbReference>
<evidence type="ECO:0000313" key="2">
    <source>
        <dbReference type="EMBL" id="KAH3706319.1"/>
    </source>
</evidence>
<keyword evidence="3" id="KW-1185">Reference proteome</keyword>
<evidence type="ECO:0000313" key="3">
    <source>
        <dbReference type="Proteomes" id="UP000828390"/>
    </source>
</evidence>
<accession>A0A9D3YXN8</accession>
<name>A0A9D3YXN8_DREPO</name>
<organism evidence="2 3">
    <name type="scientific">Dreissena polymorpha</name>
    <name type="common">Zebra mussel</name>
    <name type="synonym">Mytilus polymorpha</name>
    <dbReference type="NCBI Taxonomy" id="45954"/>
    <lineage>
        <taxon>Eukaryota</taxon>
        <taxon>Metazoa</taxon>
        <taxon>Spiralia</taxon>
        <taxon>Lophotrochozoa</taxon>
        <taxon>Mollusca</taxon>
        <taxon>Bivalvia</taxon>
        <taxon>Autobranchia</taxon>
        <taxon>Heteroconchia</taxon>
        <taxon>Euheterodonta</taxon>
        <taxon>Imparidentia</taxon>
        <taxon>Neoheterodontei</taxon>
        <taxon>Myida</taxon>
        <taxon>Dreissenoidea</taxon>
        <taxon>Dreissenidae</taxon>
        <taxon>Dreissena</taxon>
    </lineage>
</organism>